<dbReference type="PANTHER" id="PTHR43649:SF34">
    <property type="entry name" value="ABC TRANSPORTER PERIPLASMIC-BINDING PROTEIN YCJN-RELATED"/>
    <property type="match status" value="1"/>
</dbReference>
<evidence type="ECO:0000256" key="4">
    <source>
        <dbReference type="ARBA" id="ARBA00022729"/>
    </source>
</evidence>
<dbReference type="PATRIC" id="fig|446692.4.peg.3532"/>
<evidence type="ECO:0000313" key="7">
    <source>
        <dbReference type="Proteomes" id="UP000075360"/>
    </source>
</evidence>
<dbReference type="Pfam" id="PF01547">
    <property type="entry name" value="SBP_bac_1"/>
    <property type="match status" value="1"/>
</dbReference>
<dbReference type="InterPro" id="IPR006059">
    <property type="entry name" value="SBP"/>
</dbReference>
<dbReference type="Proteomes" id="UP000075360">
    <property type="component" value="Unassembled WGS sequence"/>
</dbReference>
<dbReference type="GO" id="GO:0042597">
    <property type="term" value="C:periplasmic space"/>
    <property type="evidence" value="ECO:0007669"/>
    <property type="project" value="UniProtKB-SubCell"/>
</dbReference>
<evidence type="ECO:0000256" key="5">
    <source>
        <dbReference type="SAM" id="SignalP"/>
    </source>
</evidence>
<gene>
    <name evidence="6" type="ORF">AD948_07025</name>
</gene>
<comment type="subcellular location">
    <subcellularLocation>
        <location evidence="1">Periplasm</location>
    </subcellularLocation>
</comment>
<keyword evidence="4 5" id="KW-0732">Signal</keyword>
<proteinExistence type="inferred from homology"/>
<evidence type="ECO:0000256" key="1">
    <source>
        <dbReference type="ARBA" id="ARBA00004418"/>
    </source>
</evidence>
<accession>A0A149U3R9</accession>
<name>A0A149U3R9_9PROT</name>
<dbReference type="RefSeq" id="WP_061471281.1">
    <property type="nucleotide sequence ID" value="NZ_LHZU01000122.1"/>
</dbReference>
<evidence type="ECO:0000256" key="2">
    <source>
        <dbReference type="ARBA" id="ARBA00008520"/>
    </source>
</evidence>
<dbReference type="EMBL" id="LHZU01000122">
    <property type="protein sequence ID" value="KXV59929.1"/>
    <property type="molecule type" value="Genomic_DNA"/>
</dbReference>
<organism evidence="6 7">
    <name type="scientific">Acetobacter senegalensis</name>
    <dbReference type="NCBI Taxonomy" id="446692"/>
    <lineage>
        <taxon>Bacteria</taxon>
        <taxon>Pseudomonadati</taxon>
        <taxon>Pseudomonadota</taxon>
        <taxon>Alphaproteobacteria</taxon>
        <taxon>Acetobacterales</taxon>
        <taxon>Acetobacteraceae</taxon>
        <taxon>Acetobacter</taxon>
    </lineage>
</organism>
<evidence type="ECO:0000313" key="6">
    <source>
        <dbReference type="EMBL" id="KXV59929.1"/>
    </source>
</evidence>
<feature type="chain" id="PRO_5007556054" evidence="5">
    <location>
        <begin position="23"/>
        <end position="430"/>
    </location>
</feature>
<reference evidence="6 7" key="1">
    <citation type="submission" date="2015-06" db="EMBL/GenBank/DDBJ databases">
        <title>Improved classification and identification of acetic acid bacteria using matrix-assisted laser desorption/ionization time-of-flight mass spectrometry; Gluconobacter nephelii and Gluconobacter uchimurae are later heterotypic synonyms of Gluconobacter japonicus and Gluconobacter oxydans, respectively.</title>
        <authorList>
            <person name="Li L."/>
            <person name="Cleenwerck I."/>
            <person name="De Vuyst L."/>
            <person name="Vandamme P."/>
        </authorList>
    </citation>
    <scope>NUCLEOTIDE SEQUENCE [LARGE SCALE GENOMIC DNA]</scope>
    <source>
        <strain evidence="6 7">LMG 23690</strain>
    </source>
</reference>
<evidence type="ECO:0000256" key="3">
    <source>
        <dbReference type="ARBA" id="ARBA00022448"/>
    </source>
</evidence>
<sequence length="430" mass="47042">MKRRLFTILFGCSLLFAHEARAGSLTVFCSSSGTEMALCQSESRAWEKETGNTVTLIPLPSDWITILPLYRQVLSAPTAAADVLVIDGTWLGTLAPMLGALEAKQDDHDLAPGPFFNIGRRVAVPWYRDVGLLFYRQDLLDRYHLPVPDTWDDLTREAHLIQDGERTHGQHDMWGYVWQGRTAESLICNALEWFGPKGGTLVSENGTVELDNALAHQALARAVGWLGAVSPPGVLSDDEEATRGAFQTGHAVFMRNWVYAWALANAPGSPVAGKVGVAPLPRVQTSDPARGVDGTVYLGMARNTAHQAEAQAFIQYLTSASIERERAIAGAYIPARHALLDDPMVRAALPIIALIRQALDHPVIRPVAATGVDYPQLAWRVENGFHDILRGQVTITEGLHTLSQTLLGMAQRGAWCQTPSRPNLCMEKTQ</sequence>
<feature type="signal peptide" evidence="5">
    <location>
        <begin position="1"/>
        <end position="22"/>
    </location>
</feature>
<dbReference type="InterPro" id="IPR050490">
    <property type="entry name" value="Bact_solute-bd_prot1"/>
</dbReference>
<dbReference type="PANTHER" id="PTHR43649">
    <property type="entry name" value="ARABINOSE-BINDING PROTEIN-RELATED"/>
    <property type="match status" value="1"/>
</dbReference>
<comment type="similarity">
    <text evidence="2">Belongs to the bacterial solute-binding protein 1 family.</text>
</comment>
<protein>
    <submittedName>
        <fullName evidence="6">Sugar ABC transporter substrate-binding protein</fullName>
    </submittedName>
</protein>
<keyword evidence="3" id="KW-0813">Transport</keyword>
<dbReference type="Gene3D" id="3.40.190.10">
    <property type="entry name" value="Periplasmic binding protein-like II"/>
    <property type="match status" value="2"/>
</dbReference>
<dbReference type="SUPFAM" id="SSF53850">
    <property type="entry name" value="Periplasmic binding protein-like II"/>
    <property type="match status" value="1"/>
</dbReference>
<comment type="caution">
    <text evidence="6">The sequence shown here is derived from an EMBL/GenBank/DDBJ whole genome shotgun (WGS) entry which is preliminary data.</text>
</comment>
<dbReference type="AlphaFoldDB" id="A0A149U3R9"/>